<dbReference type="SMART" id="SM00471">
    <property type="entry name" value="HDc"/>
    <property type="match status" value="1"/>
</dbReference>
<protein>
    <submittedName>
        <fullName evidence="2">HD-GYP domain-containing protein</fullName>
        <ecNumber evidence="2">3.1.4.-</ecNumber>
    </submittedName>
</protein>
<reference evidence="3" key="1">
    <citation type="journal article" date="2019" name="Int. J. Syst. Evol. Microbiol.">
        <title>The Global Catalogue of Microorganisms (GCM) 10K type strain sequencing project: providing services to taxonomists for standard genome sequencing and annotation.</title>
        <authorList>
            <consortium name="The Broad Institute Genomics Platform"/>
            <consortium name="The Broad Institute Genome Sequencing Center for Infectious Disease"/>
            <person name="Wu L."/>
            <person name="Ma J."/>
        </authorList>
    </citation>
    <scope>NUCLEOTIDE SEQUENCE [LARGE SCALE GENOMIC DNA]</scope>
    <source>
        <strain evidence="3">CGMCC 1.12376</strain>
    </source>
</reference>
<organism evidence="2 3">
    <name type="scientific">Oceanobacillus luteolus</name>
    <dbReference type="NCBI Taxonomy" id="1274358"/>
    <lineage>
        <taxon>Bacteria</taxon>
        <taxon>Bacillati</taxon>
        <taxon>Bacillota</taxon>
        <taxon>Bacilli</taxon>
        <taxon>Bacillales</taxon>
        <taxon>Bacillaceae</taxon>
        <taxon>Oceanobacillus</taxon>
    </lineage>
</organism>
<sequence length="370" mass="42346">MRVHPSQLIEGCILMQNVLGKSGRPIMPAKTVLTDNHITVLHKFLIDSVEVSSKLEDGKTYMPKEVEVIEKIQPQIKESEIYSEQEELPPFSTHYLQAVEEYKRFYTEWNNGIPIDMSKIRRSIIPLLERIEELDMEIFTLHQFGTAKDYNYHHSVAISLISAFLGKELGYRKGEWIQLGLAGYLCDAGMTRVDSEIISKGDPLTESQHQEIRNHSTYSYRMVENITGLSKAAKIAILQHHERIDGSGYPLGLMKDKINTYARILAVSDTYHAMTSERLYKAQQPIFKVIDEIAHERFTKLDPLIVRKFIESLTARAVGKTVSLTNNKKGEIVFIDKSHLTRPIVKLHDTEEIISLQMNPGLHIEEVMLD</sequence>
<evidence type="ECO:0000313" key="2">
    <source>
        <dbReference type="EMBL" id="MFD1606590.1"/>
    </source>
</evidence>
<dbReference type="Gene3D" id="1.10.3210.10">
    <property type="entry name" value="Hypothetical protein af1432"/>
    <property type="match status" value="1"/>
</dbReference>
<dbReference type="RefSeq" id="WP_251512892.1">
    <property type="nucleotide sequence ID" value="NZ_JAMBON010000008.1"/>
</dbReference>
<dbReference type="GO" id="GO:0016787">
    <property type="term" value="F:hydrolase activity"/>
    <property type="evidence" value="ECO:0007669"/>
    <property type="project" value="UniProtKB-KW"/>
</dbReference>
<name>A0ABW4HPI5_9BACI</name>
<gene>
    <name evidence="2" type="ORF">ACFSBH_02780</name>
</gene>
<dbReference type="EMBL" id="JBHUDE010000009">
    <property type="protein sequence ID" value="MFD1606590.1"/>
    <property type="molecule type" value="Genomic_DNA"/>
</dbReference>
<dbReference type="SUPFAM" id="SSF109604">
    <property type="entry name" value="HD-domain/PDEase-like"/>
    <property type="match status" value="1"/>
</dbReference>
<keyword evidence="2" id="KW-0378">Hydrolase</keyword>
<accession>A0ABW4HPI5</accession>
<dbReference type="PANTHER" id="PTHR43155">
    <property type="entry name" value="CYCLIC DI-GMP PHOSPHODIESTERASE PA4108-RELATED"/>
    <property type="match status" value="1"/>
</dbReference>
<dbReference type="PANTHER" id="PTHR43155:SF2">
    <property type="entry name" value="CYCLIC DI-GMP PHOSPHODIESTERASE PA4108"/>
    <property type="match status" value="1"/>
</dbReference>
<dbReference type="Proteomes" id="UP001597221">
    <property type="component" value="Unassembled WGS sequence"/>
</dbReference>
<dbReference type="InterPro" id="IPR003607">
    <property type="entry name" value="HD/PDEase_dom"/>
</dbReference>
<keyword evidence="3" id="KW-1185">Reference proteome</keyword>
<dbReference type="EC" id="3.1.4.-" evidence="2"/>
<evidence type="ECO:0000259" key="1">
    <source>
        <dbReference type="PROSITE" id="PS51832"/>
    </source>
</evidence>
<dbReference type="Pfam" id="PF13487">
    <property type="entry name" value="HD_5"/>
    <property type="match status" value="1"/>
</dbReference>
<comment type="caution">
    <text evidence="2">The sequence shown here is derived from an EMBL/GenBank/DDBJ whole genome shotgun (WGS) entry which is preliminary data.</text>
</comment>
<proteinExistence type="predicted"/>
<dbReference type="InterPro" id="IPR037522">
    <property type="entry name" value="HD_GYP_dom"/>
</dbReference>
<evidence type="ECO:0000313" key="3">
    <source>
        <dbReference type="Proteomes" id="UP001597221"/>
    </source>
</evidence>
<dbReference type="PROSITE" id="PS51832">
    <property type="entry name" value="HD_GYP"/>
    <property type="match status" value="1"/>
</dbReference>
<dbReference type="CDD" id="cd00077">
    <property type="entry name" value="HDc"/>
    <property type="match status" value="1"/>
</dbReference>
<feature type="domain" description="HD-GYP" evidence="1">
    <location>
        <begin position="130"/>
        <end position="325"/>
    </location>
</feature>